<dbReference type="SUPFAM" id="SSF53254">
    <property type="entry name" value="Phosphoglycerate mutase-like"/>
    <property type="match status" value="1"/>
</dbReference>
<reference evidence="2 3" key="1">
    <citation type="submission" date="2018-07" db="EMBL/GenBank/DDBJ databases">
        <title>Genomic Encyclopedia of Type Strains, Phase III (KMG-III): the genomes of soil and plant-associated and newly described type strains.</title>
        <authorList>
            <person name="Whitman W."/>
        </authorList>
    </citation>
    <scope>NUCLEOTIDE SEQUENCE [LARGE SCALE GENOMIC DNA]</scope>
    <source>
        <strain evidence="2 3">CECT 7946</strain>
    </source>
</reference>
<dbReference type="OrthoDB" id="3296006at2"/>
<evidence type="ECO:0000313" key="3">
    <source>
        <dbReference type="Proteomes" id="UP000256980"/>
    </source>
</evidence>
<name>A0A3D9GR86_9FLAO</name>
<evidence type="ECO:0000256" key="1">
    <source>
        <dbReference type="ARBA" id="ARBA00022801"/>
    </source>
</evidence>
<keyword evidence="1" id="KW-0378">Hydrolase</keyword>
<dbReference type="Pfam" id="PF00300">
    <property type="entry name" value="His_Phos_1"/>
    <property type="match status" value="1"/>
</dbReference>
<dbReference type="EMBL" id="QRDV01000010">
    <property type="protein sequence ID" value="RED38518.1"/>
    <property type="molecule type" value="Genomic_DNA"/>
</dbReference>
<keyword evidence="3" id="KW-1185">Reference proteome</keyword>
<gene>
    <name evidence="2" type="ORF">DFQ10_11024</name>
</gene>
<dbReference type="PANTHER" id="PTHR46517:SF1">
    <property type="entry name" value="FRUCTOSE-2,6-BISPHOSPHATASE TIGAR"/>
    <property type="match status" value="1"/>
</dbReference>
<dbReference type="CDD" id="cd07067">
    <property type="entry name" value="HP_PGM_like"/>
    <property type="match status" value="1"/>
</dbReference>
<dbReference type="AlphaFoldDB" id="A0A3D9GR86"/>
<accession>A0A3D9GR86</accession>
<dbReference type="Proteomes" id="UP000256980">
    <property type="component" value="Unassembled WGS sequence"/>
</dbReference>
<dbReference type="GO" id="GO:0043456">
    <property type="term" value="P:regulation of pentose-phosphate shunt"/>
    <property type="evidence" value="ECO:0007669"/>
    <property type="project" value="TreeGrafter"/>
</dbReference>
<dbReference type="GO" id="GO:0004331">
    <property type="term" value="F:fructose-2,6-bisphosphate 2-phosphatase activity"/>
    <property type="evidence" value="ECO:0007669"/>
    <property type="project" value="TreeGrafter"/>
</dbReference>
<comment type="caution">
    <text evidence="2">The sequence shown here is derived from an EMBL/GenBank/DDBJ whole genome shotgun (WGS) entry which is preliminary data.</text>
</comment>
<protein>
    <submittedName>
        <fullName evidence="2">Histidine phosphatase superfamily protein (Branch 1)</fullName>
    </submittedName>
</protein>
<dbReference type="Gene3D" id="3.40.50.1240">
    <property type="entry name" value="Phosphoglycerate mutase-like"/>
    <property type="match status" value="1"/>
</dbReference>
<dbReference type="GO" id="GO:0005829">
    <property type="term" value="C:cytosol"/>
    <property type="evidence" value="ECO:0007669"/>
    <property type="project" value="TreeGrafter"/>
</dbReference>
<dbReference type="RefSeq" id="WP_115818666.1">
    <property type="nucleotide sequence ID" value="NZ_QRDV01000010.1"/>
</dbReference>
<dbReference type="GO" id="GO:0045820">
    <property type="term" value="P:negative regulation of glycolytic process"/>
    <property type="evidence" value="ECO:0007669"/>
    <property type="project" value="TreeGrafter"/>
</dbReference>
<sequence>MKKLIFILFISLVVFPSCKENAKKNDEVITTYYLIRHAEKDRSDASNKNPELTEQGLKRAENWAKHFEEVQFDAIYSTDYNRTKQTAMPTAKANNLELQYYNPFKIKIEKFIETTKGETVLVVGHSNTTPQFVNKILEESKYEDIADDNNANLYKVTLSKNGKTSELSKVDIN</sequence>
<dbReference type="InterPro" id="IPR051695">
    <property type="entry name" value="Phosphoglycerate_Mutase"/>
</dbReference>
<dbReference type="PANTHER" id="PTHR46517">
    <property type="entry name" value="FRUCTOSE-2,6-BISPHOSPHATASE TIGAR"/>
    <property type="match status" value="1"/>
</dbReference>
<proteinExistence type="predicted"/>
<organism evidence="2 3">
    <name type="scientific">Winogradskyella eximia</name>
    <dbReference type="NCBI Taxonomy" id="262006"/>
    <lineage>
        <taxon>Bacteria</taxon>
        <taxon>Pseudomonadati</taxon>
        <taxon>Bacteroidota</taxon>
        <taxon>Flavobacteriia</taxon>
        <taxon>Flavobacteriales</taxon>
        <taxon>Flavobacteriaceae</taxon>
        <taxon>Winogradskyella</taxon>
    </lineage>
</organism>
<evidence type="ECO:0000313" key="2">
    <source>
        <dbReference type="EMBL" id="RED38518.1"/>
    </source>
</evidence>
<dbReference type="InterPro" id="IPR029033">
    <property type="entry name" value="His_PPase_superfam"/>
</dbReference>
<dbReference type="InterPro" id="IPR013078">
    <property type="entry name" value="His_Pase_superF_clade-1"/>
</dbReference>